<proteinExistence type="predicted"/>
<dbReference type="InterPro" id="IPR001279">
    <property type="entry name" value="Metallo-B-lactamas"/>
</dbReference>
<dbReference type="SUPFAM" id="SSF54862">
    <property type="entry name" value="4Fe-4S ferredoxins"/>
    <property type="match status" value="1"/>
</dbReference>
<evidence type="ECO:0000313" key="2">
    <source>
        <dbReference type="EMBL" id="AAQ00506.1"/>
    </source>
</evidence>
<dbReference type="GO" id="GO:0016787">
    <property type="term" value="F:hydrolase activity"/>
    <property type="evidence" value="ECO:0007669"/>
    <property type="project" value="UniProtKB-KW"/>
</dbReference>
<dbReference type="PANTHER" id="PTHR42773">
    <property type="entry name" value="METALLO-BETA-LACTAMASE-RELATED"/>
    <property type="match status" value="1"/>
</dbReference>
<dbReference type="Pfam" id="PF13370">
    <property type="entry name" value="Fer4_13"/>
    <property type="match status" value="1"/>
</dbReference>
<dbReference type="InterPro" id="IPR036866">
    <property type="entry name" value="RibonucZ/Hydroxyglut_hydro"/>
</dbReference>
<dbReference type="PATRIC" id="fig|167539.5.peg.1538"/>
<dbReference type="EMBL" id="AE017126">
    <property type="protein sequence ID" value="AAQ00506.1"/>
    <property type="molecule type" value="Genomic_DNA"/>
</dbReference>
<dbReference type="STRING" id="167539.Pro_1462"/>
<dbReference type="Gene3D" id="3.30.70.20">
    <property type="match status" value="1"/>
</dbReference>
<dbReference type="SMART" id="SM00849">
    <property type="entry name" value="Lactamase_B"/>
    <property type="match status" value="1"/>
</dbReference>
<protein>
    <submittedName>
        <fullName evidence="2">Metallo-beta-lactamase superfamily hydrolase</fullName>
    </submittedName>
</protein>
<evidence type="ECO:0000259" key="1">
    <source>
        <dbReference type="SMART" id="SM00849"/>
    </source>
</evidence>
<dbReference type="AlphaFoldDB" id="Q7VAK0"/>
<dbReference type="EnsemblBacteria" id="AAQ00506">
    <property type="protein sequence ID" value="AAQ00506"/>
    <property type="gene ID" value="Pro_1462"/>
</dbReference>
<organism evidence="2 3">
    <name type="scientific">Prochlorococcus marinus (strain SARG / CCMP1375 / SS120)</name>
    <dbReference type="NCBI Taxonomy" id="167539"/>
    <lineage>
        <taxon>Bacteria</taxon>
        <taxon>Bacillati</taxon>
        <taxon>Cyanobacteriota</taxon>
        <taxon>Cyanophyceae</taxon>
        <taxon>Synechococcales</taxon>
        <taxon>Prochlorococcaceae</taxon>
        <taxon>Prochlorococcus</taxon>
    </lineage>
</organism>
<dbReference type="HOGENOM" id="CLU_056853_1_0_3"/>
<sequence length="300" mass="33464">MARKKDRLKINKAGPFFVDSSCIDCGSCVHIDPEHFGQTGNSSYVHTQPSSQKEINQALLALVDCPVAAIGAPKRLTSQISNDIFPIMVTKHSSGEVYYCGWSSKLSFGASSWLIRSSEGNVLIDSPRWSALLARKIEEMGGISKMVLTHRDDVADHSKWAKAFNCERFIHKEDADAAPEAEHLLTGMNVIPISKNLKLIPTPGHTAGSLVALLGNKQQILFSGDHLWWNPSKKVMIASKDYCWWNWSEQLKSVKKLLDLDIEWLLPGHGHAHRFKKGEWEIALSQTLMHAESSEDSLSY</sequence>
<accession>Q7VAK0</accession>
<reference evidence="2 3" key="1">
    <citation type="journal article" date="2003" name="Proc. Natl. Acad. Sci. U.S.A.">
        <title>Genome sequence of the cyanobacterium Prochlorococcus marinus SS120, a nearly minimal oxyphototrophic genome.</title>
        <authorList>
            <person name="Dufresne A."/>
            <person name="Salanoubat M."/>
            <person name="Partensky F."/>
            <person name="Artiguenave F."/>
            <person name="Axmann I.M."/>
            <person name="Barbe V."/>
            <person name="Duprat S."/>
            <person name="Galperin M.Y."/>
            <person name="Koonin E.V."/>
            <person name="Le Gall F."/>
            <person name="Makarova K.S."/>
            <person name="Ostrowski M."/>
            <person name="Oztas S."/>
            <person name="Robert C."/>
            <person name="Rogozin I.B."/>
            <person name="Scanlan D.J."/>
            <person name="Tandeau de Marsac N."/>
            <person name="Weissenbach J."/>
            <person name="Wincker P."/>
            <person name="Wolf Y.I."/>
            <person name="Hess W.R."/>
        </authorList>
    </citation>
    <scope>NUCLEOTIDE SEQUENCE [LARGE SCALE GENOMIC DNA]</scope>
    <source>
        <strain evidence="3">SARG / CCMP1375 / SS120</strain>
    </source>
</reference>
<name>Q7VAK0_PROMA</name>
<evidence type="ECO:0000313" key="3">
    <source>
        <dbReference type="Proteomes" id="UP000001420"/>
    </source>
</evidence>
<keyword evidence="2" id="KW-0378">Hydrolase</keyword>
<feature type="domain" description="Metallo-beta-lactamase" evidence="1">
    <location>
        <begin position="109"/>
        <end position="269"/>
    </location>
</feature>
<gene>
    <name evidence="2" type="primary">gloB</name>
    <name evidence="2" type="ordered locus">Pro_1462</name>
</gene>
<dbReference type="RefSeq" id="WP_011125613.1">
    <property type="nucleotide sequence ID" value="NC_005042.1"/>
</dbReference>
<dbReference type="OrthoDB" id="9802248at2"/>
<dbReference type="CDD" id="cd07727">
    <property type="entry name" value="YmaE-like_MBL-fold"/>
    <property type="match status" value="1"/>
</dbReference>
<dbReference type="eggNOG" id="COG0491">
    <property type="taxonomic scope" value="Bacteria"/>
</dbReference>
<dbReference type="KEGG" id="pma:Pro_1462"/>
<dbReference type="SUPFAM" id="SSF56281">
    <property type="entry name" value="Metallo-hydrolase/oxidoreductase"/>
    <property type="match status" value="1"/>
</dbReference>
<keyword evidence="3" id="KW-1185">Reference proteome</keyword>
<dbReference type="Gene3D" id="3.60.15.10">
    <property type="entry name" value="Ribonuclease Z/Hydroxyacylglutathione hydrolase-like"/>
    <property type="match status" value="1"/>
</dbReference>
<dbReference type="Proteomes" id="UP000001420">
    <property type="component" value="Chromosome"/>
</dbReference>
<dbReference type="Pfam" id="PF00753">
    <property type="entry name" value="Lactamase_B"/>
    <property type="match status" value="1"/>
</dbReference>
<dbReference type="PANTHER" id="PTHR42773:SF1">
    <property type="entry name" value="METALLO-BETA-LACTAMASE FAMILY PROTEIN"/>
    <property type="match status" value="1"/>
</dbReference>